<dbReference type="OrthoDB" id="9773478at2"/>
<dbReference type="EMBL" id="BMIY01000009">
    <property type="protein sequence ID" value="GFZ78277.1"/>
    <property type="molecule type" value="Genomic_DNA"/>
</dbReference>
<dbReference type="SUPFAM" id="SSF88713">
    <property type="entry name" value="Glycoside hydrolase/deacetylase"/>
    <property type="match status" value="1"/>
</dbReference>
<keyword evidence="2" id="KW-1185">Reference proteome</keyword>
<dbReference type="Proteomes" id="UP000627715">
    <property type="component" value="Unassembled WGS sequence"/>
</dbReference>
<dbReference type="GO" id="GO:0005975">
    <property type="term" value="P:carbohydrate metabolic process"/>
    <property type="evidence" value="ECO:0007669"/>
    <property type="project" value="InterPro"/>
</dbReference>
<dbReference type="NCBIfam" id="NF003816">
    <property type="entry name" value="PRK05406.1-5"/>
    <property type="match status" value="1"/>
</dbReference>
<dbReference type="AlphaFoldDB" id="A0A916QKF4"/>
<dbReference type="Pfam" id="PF03746">
    <property type="entry name" value="LamB_YcsF"/>
    <property type="match status" value="1"/>
</dbReference>
<dbReference type="Gene3D" id="3.20.20.370">
    <property type="entry name" value="Glycoside hydrolase/deacetylase"/>
    <property type="match status" value="1"/>
</dbReference>
<name>A0A916QKF4_9GAMM</name>
<dbReference type="PANTHER" id="PTHR30292">
    <property type="entry name" value="UNCHARACTERIZED PROTEIN YBGL-RELATED"/>
    <property type="match status" value="1"/>
</dbReference>
<dbReference type="PANTHER" id="PTHR30292:SF0">
    <property type="entry name" value="5-OXOPROLINASE SUBUNIT A"/>
    <property type="match status" value="1"/>
</dbReference>
<reference evidence="1" key="2">
    <citation type="submission" date="2020-09" db="EMBL/GenBank/DDBJ databases">
        <authorList>
            <person name="Sun Q."/>
            <person name="Zhou Y."/>
        </authorList>
    </citation>
    <scope>NUCLEOTIDE SEQUENCE</scope>
    <source>
        <strain evidence="1">CGMCC 1.15425</strain>
    </source>
</reference>
<reference evidence="1" key="1">
    <citation type="journal article" date="2014" name="Int. J. Syst. Evol. Microbiol.">
        <title>Complete genome sequence of Corynebacterium casei LMG S-19264T (=DSM 44701T), isolated from a smear-ripened cheese.</title>
        <authorList>
            <consortium name="US DOE Joint Genome Institute (JGI-PGF)"/>
            <person name="Walter F."/>
            <person name="Albersmeier A."/>
            <person name="Kalinowski J."/>
            <person name="Ruckert C."/>
        </authorList>
    </citation>
    <scope>NUCLEOTIDE SEQUENCE</scope>
    <source>
        <strain evidence="1">CGMCC 1.15425</strain>
    </source>
</reference>
<evidence type="ECO:0000313" key="2">
    <source>
        <dbReference type="Proteomes" id="UP000627715"/>
    </source>
</evidence>
<dbReference type="RefSeq" id="WP_068810441.1">
    <property type="nucleotide sequence ID" value="NZ_BMIY01000009.1"/>
</dbReference>
<dbReference type="InterPro" id="IPR011330">
    <property type="entry name" value="Glyco_hydro/deAcase_b/a-brl"/>
</dbReference>
<protein>
    <submittedName>
        <fullName evidence="1">UPF0271 protein</fullName>
    </submittedName>
</protein>
<dbReference type="InterPro" id="IPR005501">
    <property type="entry name" value="LamB/YcsF/PxpA-like"/>
</dbReference>
<comment type="caution">
    <text evidence="1">The sequence shown here is derived from an EMBL/GenBank/DDBJ whole genome shotgun (WGS) entry which is preliminary data.</text>
</comment>
<proteinExistence type="predicted"/>
<organism evidence="1 2">
    <name type="scientific">Pseudohongiella nitratireducens</name>
    <dbReference type="NCBI Taxonomy" id="1768907"/>
    <lineage>
        <taxon>Bacteria</taxon>
        <taxon>Pseudomonadati</taxon>
        <taxon>Pseudomonadota</taxon>
        <taxon>Gammaproteobacteria</taxon>
        <taxon>Pseudomonadales</taxon>
        <taxon>Pseudohongiellaceae</taxon>
        <taxon>Pseudohongiella</taxon>
    </lineage>
</organism>
<accession>A0A916QKF4</accession>
<sequence>MKNTSTHSQAIDLNADLGEGSPYDEAILAIVSSANISCGAHAGDDTAINDAIRFAKKYDVVIGAHPSYPDRENMGRKSLAISLSSLADSVFEQLNHIDQLAKDSGAELRYVKAHGALYNDMAGDEKLARNFCQWVIDFNDSLAVMGLAGSAVARACNAMNIPFIAEAFIDRRYQADGTLVSRSQAGATIRDSATAVKQALQLIEDQSVTTLEGQTITVQADSLCLHGDSPEALVIAKQLRSALAENHIAIKATR</sequence>
<dbReference type="CDD" id="cd10801">
    <property type="entry name" value="LamB_YcsF_like_1"/>
    <property type="match status" value="1"/>
</dbReference>
<gene>
    <name evidence="1" type="ORF">GCM10011403_21610</name>
</gene>
<dbReference type="NCBIfam" id="NF003814">
    <property type="entry name" value="PRK05406.1-3"/>
    <property type="match status" value="1"/>
</dbReference>
<evidence type="ECO:0000313" key="1">
    <source>
        <dbReference type="EMBL" id="GFZ78277.1"/>
    </source>
</evidence>